<dbReference type="CDD" id="cd00383">
    <property type="entry name" value="trans_reg_C"/>
    <property type="match status" value="1"/>
</dbReference>
<dbReference type="PANTHER" id="PTHR48111">
    <property type="entry name" value="REGULATOR OF RPOS"/>
    <property type="match status" value="1"/>
</dbReference>
<proteinExistence type="predicted"/>
<feature type="domain" description="OmpR/PhoB-type" evidence="10">
    <location>
        <begin position="232"/>
        <end position="327"/>
    </location>
</feature>
<sequence length="328" mass="36580">MRRAPAVRGGRAVSRAPLPAPGRAPAREGGRGADQAWGFDKPTRRFVWWRGHIHGGCAVCADTGGERMERQSTDVLMSRAPRRTLSEPPADPGGYRPVVQPGPRFRREELRVLVVENEPRAADSLVQSLRRHGYLVESVATGVKALQVHRSADLILLDLDLPDLDGLEVCRSIRVTCDTPVIAVTARDSELDRVLGLQAGADDYMVKPYGFRELMARMEAIMRRVRPVQPLKQVIARGTLWIDAGAREIRVDGTPVEMTRKEFDLLHLLASQPETVILRKQLMTQVWDDSWSRSERTIDTHVSSLRSKLGATSWIITVRGVGFRLGHP</sequence>
<dbReference type="GO" id="GO:0000156">
    <property type="term" value="F:phosphorelay response regulator activity"/>
    <property type="evidence" value="ECO:0007669"/>
    <property type="project" value="TreeGrafter"/>
</dbReference>
<evidence type="ECO:0000256" key="6">
    <source>
        <dbReference type="PROSITE-ProRule" id="PRU00169"/>
    </source>
</evidence>
<dbReference type="AlphaFoldDB" id="A0A513TZM9"/>
<dbReference type="GO" id="GO:0000976">
    <property type="term" value="F:transcription cis-regulatory region binding"/>
    <property type="evidence" value="ECO:0007669"/>
    <property type="project" value="TreeGrafter"/>
</dbReference>
<dbReference type="InterPro" id="IPR001789">
    <property type="entry name" value="Sig_transdc_resp-reg_receiver"/>
</dbReference>
<keyword evidence="1 6" id="KW-0597">Phosphoprotein</keyword>
<dbReference type="SMART" id="SM00448">
    <property type="entry name" value="REC"/>
    <property type="match status" value="1"/>
</dbReference>
<dbReference type="InterPro" id="IPR036388">
    <property type="entry name" value="WH-like_DNA-bd_sf"/>
</dbReference>
<dbReference type="EMBL" id="MK240316">
    <property type="protein sequence ID" value="QDG00834.1"/>
    <property type="molecule type" value="Genomic_DNA"/>
</dbReference>
<dbReference type="Gene3D" id="6.10.250.690">
    <property type="match status" value="1"/>
</dbReference>
<dbReference type="InterPro" id="IPR039420">
    <property type="entry name" value="WalR-like"/>
</dbReference>
<feature type="DNA-binding region" description="OmpR/PhoB-type" evidence="7">
    <location>
        <begin position="232"/>
        <end position="327"/>
    </location>
</feature>
<dbReference type="PANTHER" id="PTHR48111:SF1">
    <property type="entry name" value="TWO-COMPONENT RESPONSE REGULATOR ORR33"/>
    <property type="match status" value="1"/>
</dbReference>
<dbReference type="GO" id="GO:0032993">
    <property type="term" value="C:protein-DNA complex"/>
    <property type="evidence" value="ECO:0007669"/>
    <property type="project" value="TreeGrafter"/>
</dbReference>
<evidence type="ECO:0000256" key="1">
    <source>
        <dbReference type="ARBA" id="ARBA00022553"/>
    </source>
</evidence>
<dbReference type="PROSITE" id="PS50110">
    <property type="entry name" value="RESPONSE_REGULATORY"/>
    <property type="match status" value="1"/>
</dbReference>
<keyword evidence="3" id="KW-0805">Transcription regulation</keyword>
<dbReference type="PROSITE" id="PS51755">
    <property type="entry name" value="OMPR_PHOB"/>
    <property type="match status" value="1"/>
</dbReference>
<keyword evidence="5" id="KW-0804">Transcription</keyword>
<dbReference type="GO" id="GO:0006355">
    <property type="term" value="P:regulation of DNA-templated transcription"/>
    <property type="evidence" value="ECO:0007669"/>
    <property type="project" value="InterPro"/>
</dbReference>
<dbReference type="Gene3D" id="3.40.50.2300">
    <property type="match status" value="1"/>
</dbReference>
<feature type="region of interest" description="Disordered" evidence="8">
    <location>
        <begin position="1"/>
        <end position="37"/>
    </location>
</feature>
<evidence type="ECO:0000256" key="4">
    <source>
        <dbReference type="ARBA" id="ARBA00023125"/>
    </source>
</evidence>
<evidence type="ECO:0000256" key="2">
    <source>
        <dbReference type="ARBA" id="ARBA00023012"/>
    </source>
</evidence>
<dbReference type="SUPFAM" id="SSF46894">
    <property type="entry name" value="C-terminal effector domain of the bipartite response regulators"/>
    <property type="match status" value="1"/>
</dbReference>
<dbReference type="SMART" id="SM00862">
    <property type="entry name" value="Trans_reg_C"/>
    <property type="match status" value="1"/>
</dbReference>
<feature type="domain" description="Response regulatory" evidence="9">
    <location>
        <begin position="111"/>
        <end position="222"/>
    </location>
</feature>
<reference evidence="11" key="1">
    <citation type="submission" date="2018-11" db="EMBL/GenBank/DDBJ databases">
        <authorList>
            <person name="Mo J."/>
        </authorList>
    </citation>
    <scope>NUCLEOTIDE SEQUENCE</scope>
    <source>
        <strain evidence="11">NTK97</strain>
    </source>
</reference>
<evidence type="ECO:0000256" key="7">
    <source>
        <dbReference type="PROSITE-ProRule" id="PRU01091"/>
    </source>
</evidence>
<dbReference type="InterPro" id="IPR001867">
    <property type="entry name" value="OmpR/PhoB-type_DNA-bd"/>
</dbReference>
<dbReference type="InterPro" id="IPR011006">
    <property type="entry name" value="CheY-like_superfamily"/>
</dbReference>
<accession>A0A513TZM9</accession>
<feature type="compositionally biased region" description="Low complexity" evidence="8">
    <location>
        <begin position="1"/>
        <end position="24"/>
    </location>
</feature>
<dbReference type="InterPro" id="IPR016032">
    <property type="entry name" value="Sig_transdc_resp-reg_C-effctor"/>
</dbReference>
<evidence type="ECO:0000256" key="8">
    <source>
        <dbReference type="SAM" id="MobiDB-lite"/>
    </source>
</evidence>
<evidence type="ECO:0000313" key="11">
    <source>
        <dbReference type="EMBL" id="QDG00834.1"/>
    </source>
</evidence>
<protein>
    <submittedName>
        <fullName evidence="11">Two-component system response regulator</fullName>
    </submittedName>
</protein>
<evidence type="ECO:0000256" key="5">
    <source>
        <dbReference type="ARBA" id="ARBA00023163"/>
    </source>
</evidence>
<evidence type="ECO:0000259" key="10">
    <source>
        <dbReference type="PROSITE" id="PS51755"/>
    </source>
</evidence>
<dbReference type="Gene3D" id="1.10.10.10">
    <property type="entry name" value="Winged helix-like DNA-binding domain superfamily/Winged helix DNA-binding domain"/>
    <property type="match status" value="1"/>
</dbReference>
<dbReference type="SUPFAM" id="SSF52172">
    <property type="entry name" value="CheY-like"/>
    <property type="match status" value="1"/>
</dbReference>
<keyword evidence="4 7" id="KW-0238">DNA-binding</keyword>
<dbReference type="Pfam" id="PF00072">
    <property type="entry name" value="Response_reg"/>
    <property type="match status" value="1"/>
</dbReference>
<dbReference type="GO" id="GO:0005829">
    <property type="term" value="C:cytosol"/>
    <property type="evidence" value="ECO:0007669"/>
    <property type="project" value="TreeGrafter"/>
</dbReference>
<organism evidence="11">
    <name type="scientific">Streptomyces griseus</name>
    <dbReference type="NCBI Taxonomy" id="1911"/>
    <lineage>
        <taxon>Bacteria</taxon>
        <taxon>Bacillati</taxon>
        <taxon>Actinomycetota</taxon>
        <taxon>Actinomycetes</taxon>
        <taxon>Kitasatosporales</taxon>
        <taxon>Streptomycetaceae</taxon>
        <taxon>Streptomyces</taxon>
    </lineage>
</organism>
<name>A0A513TZM9_STRGR</name>
<evidence type="ECO:0000256" key="3">
    <source>
        <dbReference type="ARBA" id="ARBA00023015"/>
    </source>
</evidence>
<evidence type="ECO:0000259" key="9">
    <source>
        <dbReference type="PROSITE" id="PS50110"/>
    </source>
</evidence>
<feature type="modified residue" description="4-aspartylphosphate" evidence="6">
    <location>
        <position position="158"/>
    </location>
</feature>
<dbReference type="Pfam" id="PF00486">
    <property type="entry name" value="Trans_reg_C"/>
    <property type="match status" value="1"/>
</dbReference>
<keyword evidence="2" id="KW-0902">Two-component regulatory system</keyword>